<evidence type="ECO:0000313" key="2">
    <source>
        <dbReference type="Proteomes" id="UP000015105"/>
    </source>
</evidence>
<dbReference type="EnsemblPlants" id="AET3Gv20046100.21">
    <property type="protein sequence ID" value="AET3Gv20046100.21"/>
    <property type="gene ID" value="AET3Gv20046100"/>
</dbReference>
<reference evidence="1" key="4">
    <citation type="submission" date="2019-03" db="UniProtKB">
        <authorList>
            <consortium name="EnsemblPlants"/>
        </authorList>
    </citation>
    <scope>IDENTIFICATION</scope>
</reference>
<dbReference type="Proteomes" id="UP000015105">
    <property type="component" value="Chromosome 3D"/>
</dbReference>
<dbReference type="Gramene" id="AET3Gv20046100.21">
    <property type="protein sequence ID" value="AET3Gv20046100.21"/>
    <property type="gene ID" value="AET3Gv20046100"/>
</dbReference>
<reference evidence="1" key="3">
    <citation type="journal article" date="2017" name="Nature">
        <title>Genome sequence of the progenitor of the wheat D genome Aegilops tauschii.</title>
        <authorList>
            <person name="Luo M.C."/>
            <person name="Gu Y.Q."/>
            <person name="Puiu D."/>
            <person name="Wang H."/>
            <person name="Twardziok S.O."/>
            <person name="Deal K.R."/>
            <person name="Huo N."/>
            <person name="Zhu T."/>
            <person name="Wang L."/>
            <person name="Wang Y."/>
            <person name="McGuire P.E."/>
            <person name="Liu S."/>
            <person name="Long H."/>
            <person name="Ramasamy R.K."/>
            <person name="Rodriguez J.C."/>
            <person name="Van S.L."/>
            <person name="Yuan L."/>
            <person name="Wang Z."/>
            <person name="Xia Z."/>
            <person name="Xiao L."/>
            <person name="Anderson O.D."/>
            <person name="Ouyang S."/>
            <person name="Liang Y."/>
            <person name="Zimin A.V."/>
            <person name="Pertea G."/>
            <person name="Qi P."/>
            <person name="Bennetzen J.L."/>
            <person name="Dai X."/>
            <person name="Dawson M.W."/>
            <person name="Muller H.G."/>
            <person name="Kugler K."/>
            <person name="Rivarola-Duarte L."/>
            <person name="Spannagl M."/>
            <person name="Mayer K.F.X."/>
            <person name="Lu F.H."/>
            <person name="Bevan M.W."/>
            <person name="Leroy P."/>
            <person name="Li P."/>
            <person name="You F.M."/>
            <person name="Sun Q."/>
            <person name="Liu Z."/>
            <person name="Lyons E."/>
            <person name="Wicker T."/>
            <person name="Salzberg S.L."/>
            <person name="Devos K.M."/>
            <person name="Dvorak J."/>
        </authorList>
    </citation>
    <scope>NUCLEOTIDE SEQUENCE [LARGE SCALE GENOMIC DNA]</scope>
    <source>
        <strain evidence="1">cv. AL8/78</strain>
    </source>
</reference>
<reference evidence="2" key="1">
    <citation type="journal article" date="2014" name="Science">
        <title>Ancient hybridizations among the ancestral genomes of bread wheat.</title>
        <authorList>
            <consortium name="International Wheat Genome Sequencing Consortium,"/>
            <person name="Marcussen T."/>
            <person name="Sandve S.R."/>
            <person name="Heier L."/>
            <person name="Spannagl M."/>
            <person name="Pfeifer M."/>
            <person name="Jakobsen K.S."/>
            <person name="Wulff B.B."/>
            <person name="Steuernagel B."/>
            <person name="Mayer K.F."/>
            <person name="Olsen O.A."/>
        </authorList>
    </citation>
    <scope>NUCLEOTIDE SEQUENCE [LARGE SCALE GENOMIC DNA]</scope>
    <source>
        <strain evidence="2">cv. AL8/78</strain>
    </source>
</reference>
<organism evidence="1 2">
    <name type="scientific">Aegilops tauschii subsp. strangulata</name>
    <name type="common">Goatgrass</name>
    <dbReference type="NCBI Taxonomy" id="200361"/>
    <lineage>
        <taxon>Eukaryota</taxon>
        <taxon>Viridiplantae</taxon>
        <taxon>Streptophyta</taxon>
        <taxon>Embryophyta</taxon>
        <taxon>Tracheophyta</taxon>
        <taxon>Spermatophyta</taxon>
        <taxon>Magnoliopsida</taxon>
        <taxon>Liliopsida</taxon>
        <taxon>Poales</taxon>
        <taxon>Poaceae</taxon>
        <taxon>BOP clade</taxon>
        <taxon>Pooideae</taxon>
        <taxon>Triticodae</taxon>
        <taxon>Triticeae</taxon>
        <taxon>Triticinae</taxon>
        <taxon>Aegilops</taxon>
    </lineage>
</organism>
<accession>A0A453DR48</accession>
<keyword evidence="2" id="KW-1185">Reference proteome</keyword>
<name>A0A453DR48_AEGTS</name>
<dbReference type="AlphaFoldDB" id="A0A453DR48"/>
<sequence>MRPLEEHRGGQPMRGGGGKLPDLACLARGRWRWCIRTCKLYIFPLQSRGKMLLKIESKYLFSSCIEHMKAKRQCTGNVLIIAMH</sequence>
<proteinExistence type="predicted"/>
<reference evidence="1" key="5">
    <citation type="journal article" date="2021" name="G3 (Bethesda)">
        <title>Aegilops tauschii genome assembly Aet v5.0 features greater sequence contiguity and improved annotation.</title>
        <authorList>
            <person name="Wang L."/>
            <person name="Zhu T."/>
            <person name="Rodriguez J.C."/>
            <person name="Deal K.R."/>
            <person name="Dubcovsky J."/>
            <person name="McGuire P.E."/>
            <person name="Lux T."/>
            <person name="Spannagl M."/>
            <person name="Mayer K.F.X."/>
            <person name="Baldrich P."/>
            <person name="Meyers B.C."/>
            <person name="Huo N."/>
            <person name="Gu Y.Q."/>
            <person name="Zhou H."/>
            <person name="Devos K.M."/>
            <person name="Bennetzen J.L."/>
            <person name="Unver T."/>
            <person name="Budak H."/>
            <person name="Gulick P.J."/>
            <person name="Galiba G."/>
            <person name="Kalapos B."/>
            <person name="Nelson D.R."/>
            <person name="Li P."/>
            <person name="You F.M."/>
            <person name="Luo M.C."/>
            <person name="Dvorak J."/>
        </authorList>
    </citation>
    <scope>NUCLEOTIDE SEQUENCE [LARGE SCALE GENOMIC DNA]</scope>
    <source>
        <strain evidence="1">cv. AL8/78</strain>
    </source>
</reference>
<protein>
    <submittedName>
        <fullName evidence="1">Uncharacterized protein</fullName>
    </submittedName>
</protein>
<reference evidence="2" key="2">
    <citation type="journal article" date="2017" name="Nat. Plants">
        <title>The Aegilops tauschii genome reveals multiple impacts of transposons.</title>
        <authorList>
            <person name="Zhao G."/>
            <person name="Zou C."/>
            <person name="Li K."/>
            <person name="Wang K."/>
            <person name="Li T."/>
            <person name="Gao L."/>
            <person name="Zhang X."/>
            <person name="Wang H."/>
            <person name="Yang Z."/>
            <person name="Liu X."/>
            <person name="Jiang W."/>
            <person name="Mao L."/>
            <person name="Kong X."/>
            <person name="Jiao Y."/>
            <person name="Jia J."/>
        </authorList>
    </citation>
    <scope>NUCLEOTIDE SEQUENCE [LARGE SCALE GENOMIC DNA]</scope>
    <source>
        <strain evidence="2">cv. AL8/78</strain>
    </source>
</reference>
<evidence type="ECO:0000313" key="1">
    <source>
        <dbReference type="EnsemblPlants" id="AET3Gv20046100.21"/>
    </source>
</evidence>